<dbReference type="InterPro" id="IPR005829">
    <property type="entry name" value="Sugar_transporter_CS"/>
</dbReference>
<accession>A0A9Q0N0Q1</accession>
<keyword evidence="8" id="KW-0325">Glycoprotein</keyword>
<dbReference type="PANTHER" id="PTHR48021:SF47">
    <property type="entry name" value="GH17672P"/>
    <property type="match status" value="1"/>
</dbReference>
<dbReference type="InterPro" id="IPR020846">
    <property type="entry name" value="MFS_dom"/>
</dbReference>
<comment type="similarity">
    <text evidence="9">Belongs to the major facilitator superfamily. Sugar transporter (TC 2.A.1.1) family. Trehalose transporter subfamily.</text>
</comment>
<evidence type="ECO:0000256" key="4">
    <source>
        <dbReference type="ARBA" id="ARBA00022597"/>
    </source>
</evidence>
<evidence type="ECO:0000256" key="3">
    <source>
        <dbReference type="ARBA" id="ARBA00022475"/>
    </source>
</evidence>
<evidence type="ECO:0000256" key="9">
    <source>
        <dbReference type="ARBA" id="ARBA00024348"/>
    </source>
</evidence>
<organism evidence="14 15">
    <name type="scientific">Pseudolycoriella hygida</name>
    <dbReference type="NCBI Taxonomy" id="35572"/>
    <lineage>
        <taxon>Eukaryota</taxon>
        <taxon>Metazoa</taxon>
        <taxon>Ecdysozoa</taxon>
        <taxon>Arthropoda</taxon>
        <taxon>Hexapoda</taxon>
        <taxon>Insecta</taxon>
        <taxon>Pterygota</taxon>
        <taxon>Neoptera</taxon>
        <taxon>Endopterygota</taxon>
        <taxon>Diptera</taxon>
        <taxon>Nematocera</taxon>
        <taxon>Sciaroidea</taxon>
        <taxon>Sciaridae</taxon>
        <taxon>Pseudolycoriella</taxon>
    </lineage>
</organism>
<evidence type="ECO:0000256" key="10">
    <source>
        <dbReference type="ARBA" id="ARBA00069106"/>
    </source>
</evidence>
<reference evidence="14" key="1">
    <citation type="submission" date="2022-07" db="EMBL/GenBank/DDBJ databases">
        <authorList>
            <person name="Trinca V."/>
            <person name="Uliana J.V.C."/>
            <person name="Torres T.T."/>
            <person name="Ward R.J."/>
            <person name="Monesi N."/>
        </authorList>
    </citation>
    <scope>NUCLEOTIDE SEQUENCE</scope>
    <source>
        <strain evidence="14">HSMRA1968</strain>
        <tissue evidence="14">Whole embryos</tissue>
    </source>
</reference>
<dbReference type="NCBIfam" id="TIGR00879">
    <property type="entry name" value="SP"/>
    <property type="match status" value="1"/>
</dbReference>
<feature type="transmembrane region" description="Helical" evidence="12">
    <location>
        <begin position="341"/>
        <end position="363"/>
    </location>
</feature>
<feature type="transmembrane region" description="Helical" evidence="12">
    <location>
        <begin position="192"/>
        <end position="212"/>
    </location>
</feature>
<evidence type="ECO:0000256" key="5">
    <source>
        <dbReference type="ARBA" id="ARBA00022692"/>
    </source>
</evidence>
<evidence type="ECO:0000256" key="12">
    <source>
        <dbReference type="SAM" id="Phobius"/>
    </source>
</evidence>
<dbReference type="OrthoDB" id="4142200at2759"/>
<feature type="transmembrane region" description="Helical" evidence="12">
    <location>
        <begin position="276"/>
        <end position="299"/>
    </location>
</feature>
<feature type="transmembrane region" description="Helical" evidence="12">
    <location>
        <begin position="108"/>
        <end position="126"/>
    </location>
</feature>
<evidence type="ECO:0000256" key="7">
    <source>
        <dbReference type="ARBA" id="ARBA00023136"/>
    </source>
</evidence>
<feature type="transmembrane region" description="Helical" evidence="12">
    <location>
        <begin position="412"/>
        <end position="439"/>
    </location>
</feature>
<dbReference type="InterPro" id="IPR050549">
    <property type="entry name" value="MFS_Trehalose_Transporter"/>
</dbReference>
<proteinExistence type="inferred from homology"/>
<evidence type="ECO:0000256" key="11">
    <source>
        <dbReference type="RuleBase" id="RU003346"/>
    </source>
</evidence>
<feature type="transmembrane region" description="Helical" evidence="12">
    <location>
        <begin position="32"/>
        <end position="52"/>
    </location>
</feature>
<dbReference type="GO" id="GO:0015574">
    <property type="term" value="F:trehalose transmembrane transporter activity"/>
    <property type="evidence" value="ECO:0007669"/>
    <property type="project" value="UniProtKB-ARBA"/>
</dbReference>
<dbReference type="EMBL" id="WJQU01000003">
    <property type="protein sequence ID" value="KAJ6640242.1"/>
    <property type="molecule type" value="Genomic_DNA"/>
</dbReference>
<dbReference type="PROSITE" id="PS00217">
    <property type="entry name" value="SUGAR_TRANSPORT_2"/>
    <property type="match status" value="1"/>
</dbReference>
<dbReference type="SUPFAM" id="SSF103473">
    <property type="entry name" value="MFS general substrate transporter"/>
    <property type="match status" value="1"/>
</dbReference>
<sequence length="482" mass="52412">MSSTEHNYHAVGAFEASTFREYRMEGGSKIKLYLTAVLVNLSSIAVGTAIGWTSPVSPKLSNKLLTDTPLGFVPSVQELSWIGALVPLGALIAPFIAGPLADKIGRKWTLLSSSLFFVLGLILFVTTNSVGQIYAGRFIQGFGVGFVMTAQPMYIGEISSDDTRDTLGSFMQLFIVTGILYVYAIGPYVSYHLLQYICLAVPVVFAVTFFFMPESPYYYIGKGKKKEASDALKFLRGKSGEGIQDELTEIQVSVEESMRNKASPLDLVRSTGNLKALIISAGLIIFQQLSGINVVLFYTQDIFKDTGSELKPELATIIIGVVQVAASGLTPIVVKKLGKRIMLLISAMCMCLAMGLMGLYFYLKVNDPATAKSISWLPIAALVIYIVLYCLGFGPLPWAVLGEMFPSNVKSYASSVVASTCWILGFLITLFFSSLVAAIGSAWSFWVFTICCAVAIPFTFINVFETKGMSLQQIQDKLNGKS</sequence>
<dbReference type="Gene3D" id="1.20.1250.20">
    <property type="entry name" value="MFS general substrate transporter like domains"/>
    <property type="match status" value="1"/>
</dbReference>
<dbReference type="InterPro" id="IPR005828">
    <property type="entry name" value="MFS_sugar_transport-like"/>
</dbReference>
<dbReference type="InterPro" id="IPR036259">
    <property type="entry name" value="MFS_trans_sf"/>
</dbReference>
<evidence type="ECO:0000313" key="14">
    <source>
        <dbReference type="EMBL" id="KAJ6640242.1"/>
    </source>
</evidence>
<comment type="subcellular location">
    <subcellularLocation>
        <location evidence="1">Cell membrane</location>
        <topology evidence="1">Multi-pass membrane protein</topology>
    </subcellularLocation>
</comment>
<keyword evidence="2 11" id="KW-0813">Transport</keyword>
<dbReference type="GO" id="GO:0051119">
    <property type="term" value="F:sugar transmembrane transporter activity"/>
    <property type="evidence" value="ECO:0007669"/>
    <property type="project" value="InterPro"/>
</dbReference>
<dbReference type="CDD" id="cd17358">
    <property type="entry name" value="MFS_GLUT6_8_Class3_like"/>
    <property type="match status" value="1"/>
</dbReference>
<evidence type="ECO:0000256" key="6">
    <source>
        <dbReference type="ARBA" id="ARBA00022989"/>
    </source>
</evidence>
<dbReference type="InterPro" id="IPR003663">
    <property type="entry name" value="Sugar/inositol_transpt"/>
</dbReference>
<dbReference type="PROSITE" id="PS00216">
    <property type="entry name" value="SUGAR_TRANSPORT_1"/>
    <property type="match status" value="1"/>
</dbReference>
<feature type="transmembrane region" description="Helical" evidence="12">
    <location>
        <begin position="138"/>
        <end position="155"/>
    </location>
</feature>
<keyword evidence="4" id="KW-0762">Sugar transport</keyword>
<evidence type="ECO:0000256" key="2">
    <source>
        <dbReference type="ARBA" id="ARBA00022448"/>
    </source>
</evidence>
<protein>
    <recommendedName>
        <fullName evidence="10">Facilitated trehalose transporter Tret1</fullName>
    </recommendedName>
</protein>
<feature type="domain" description="Major facilitator superfamily (MFS) profile" evidence="13">
    <location>
        <begin position="35"/>
        <end position="467"/>
    </location>
</feature>
<feature type="transmembrane region" description="Helical" evidence="12">
    <location>
        <begin position="79"/>
        <end position="101"/>
    </location>
</feature>
<dbReference type="PANTHER" id="PTHR48021">
    <property type="match status" value="1"/>
</dbReference>
<keyword evidence="6 12" id="KW-1133">Transmembrane helix</keyword>
<evidence type="ECO:0000313" key="15">
    <source>
        <dbReference type="Proteomes" id="UP001151699"/>
    </source>
</evidence>
<feature type="transmembrane region" description="Helical" evidence="12">
    <location>
        <begin position="375"/>
        <end position="400"/>
    </location>
</feature>
<keyword evidence="3" id="KW-1003">Cell membrane</keyword>
<dbReference type="InterPro" id="IPR044775">
    <property type="entry name" value="MFS_ERD6/Tret1-like"/>
</dbReference>
<evidence type="ECO:0000256" key="1">
    <source>
        <dbReference type="ARBA" id="ARBA00004651"/>
    </source>
</evidence>
<dbReference type="GO" id="GO:0005886">
    <property type="term" value="C:plasma membrane"/>
    <property type="evidence" value="ECO:0007669"/>
    <property type="project" value="UniProtKB-SubCell"/>
</dbReference>
<dbReference type="PROSITE" id="PS50850">
    <property type="entry name" value="MFS"/>
    <property type="match status" value="1"/>
</dbReference>
<dbReference type="PRINTS" id="PR00171">
    <property type="entry name" value="SUGRTRNSPORT"/>
</dbReference>
<name>A0A9Q0N0Q1_9DIPT</name>
<feature type="transmembrane region" description="Helical" evidence="12">
    <location>
        <begin position="314"/>
        <end position="334"/>
    </location>
</feature>
<dbReference type="FunFam" id="1.20.1250.20:FF:000055">
    <property type="entry name" value="Facilitated trehalose transporter Tret1-2 homolog"/>
    <property type="match status" value="1"/>
</dbReference>
<keyword evidence="15" id="KW-1185">Reference proteome</keyword>
<feature type="transmembrane region" description="Helical" evidence="12">
    <location>
        <begin position="167"/>
        <end position="186"/>
    </location>
</feature>
<comment type="caution">
    <text evidence="14">The sequence shown here is derived from an EMBL/GenBank/DDBJ whole genome shotgun (WGS) entry which is preliminary data.</text>
</comment>
<keyword evidence="5 12" id="KW-0812">Transmembrane</keyword>
<evidence type="ECO:0000256" key="8">
    <source>
        <dbReference type="ARBA" id="ARBA00023180"/>
    </source>
</evidence>
<keyword evidence="7 12" id="KW-0472">Membrane</keyword>
<dbReference type="AlphaFoldDB" id="A0A9Q0N0Q1"/>
<dbReference type="Proteomes" id="UP001151699">
    <property type="component" value="Chromosome X"/>
</dbReference>
<feature type="transmembrane region" description="Helical" evidence="12">
    <location>
        <begin position="445"/>
        <end position="464"/>
    </location>
</feature>
<gene>
    <name evidence="14" type="primary">Tret1_13</name>
    <name evidence="14" type="ORF">Bhyg_12992</name>
</gene>
<evidence type="ECO:0000259" key="13">
    <source>
        <dbReference type="PROSITE" id="PS50850"/>
    </source>
</evidence>
<dbReference type="Pfam" id="PF00083">
    <property type="entry name" value="Sugar_tr"/>
    <property type="match status" value="1"/>
</dbReference>